<gene>
    <name evidence="2" type="ORF">Tsubulata_017683</name>
</gene>
<dbReference type="AlphaFoldDB" id="A0A9Q0FND4"/>
<name>A0A9Q0FND4_9ROSI</name>
<sequence>RTQARSLARPEANLGQSLARLEAHPAAVVGAPRSAPRLSRWRAQQRTQQHQNSANKTFLLCYHLSRGQSVAQRIEHPRAAQASLKLTCSAYKL</sequence>
<proteinExistence type="predicted"/>
<feature type="compositionally biased region" description="Polar residues" evidence="1">
    <location>
        <begin position="42"/>
        <end position="52"/>
    </location>
</feature>
<evidence type="ECO:0000256" key="1">
    <source>
        <dbReference type="SAM" id="MobiDB-lite"/>
    </source>
</evidence>
<dbReference type="EMBL" id="JAKUCV010004909">
    <property type="protein sequence ID" value="KAJ4833602.1"/>
    <property type="molecule type" value="Genomic_DNA"/>
</dbReference>
<feature type="non-terminal residue" evidence="2">
    <location>
        <position position="1"/>
    </location>
</feature>
<protein>
    <submittedName>
        <fullName evidence="2">Uncharacterized protein</fullName>
    </submittedName>
</protein>
<evidence type="ECO:0000313" key="3">
    <source>
        <dbReference type="Proteomes" id="UP001141552"/>
    </source>
</evidence>
<reference evidence="2" key="1">
    <citation type="submission" date="2022-02" db="EMBL/GenBank/DDBJ databases">
        <authorList>
            <person name="Henning P.M."/>
            <person name="McCubbin A.G."/>
            <person name="Shore J.S."/>
        </authorList>
    </citation>
    <scope>NUCLEOTIDE SEQUENCE</scope>
    <source>
        <strain evidence="2">F60SS</strain>
        <tissue evidence="2">Leaves</tissue>
    </source>
</reference>
<feature type="region of interest" description="Disordered" evidence="1">
    <location>
        <begin position="25"/>
        <end position="52"/>
    </location>
</feature>
<organism evidence="2 3">
    <name type="scientific">Turnera subulata</name>
    <dbReference type="NCBI Taxonomy" id="218843"/>
    <lineage>
        <taxon>Eukaryota</taxon>
        <taxon>Viridiplantae</taxon>
        <taxon>Streptophyta</taxon>
        <taxon>Embryophyta</taxon>
        <taxon>Tracheophyta</taxon>
        <taxon>Spermatophyta</taxon>
        <taxon>Magnoliopsida</taxon>
        <taxon>eudicotyledons</taxon>
        <taxon>Gunneridae</taxon>
        <taxon>Pentapetalae</taxon>
        <taxon>rosids</taxon>
        <taxon>fabids</taxon>
        <taxon>Malpighiales</taxon>
        <taxon>Passifloraceae</taxon>
        <taxon>Turnera</taxon>
    </lineage>
</organism>
<dbReference type="Proteomes" id="UP001141552">
    <property type="component" value="Unassembled WGS sequence"/>
</dbReference>
<reference evidence="2" key="2">
    <citation type="journal article" date="2023" name="Plants (Basel)">
        <title>Annotation of the Turnera subulata (Passifloraceae) Draft Genome Reveals the S-Locus Evolved after the Divergence of Turneroideae from Passifloroideae in a Stepwise Manner.</title>
        <authorList>
            <person name="Henning P.M."/>
            <person name="Roalson E.H."/>
            <person name="Mir W."/>
            <person name="McCubbin A.G."/>
            <person name="Shore J.S."/>
        </authorList>
    </citation>
    <scope>NUCLEOTIDE SEQUENCE</scope>
    <source>
        <strain evidence="2">F60SS</strain>
    </source>
</reference>
<accession>A0A9Q0FND4</accession>
<feature type="non-terminal residue" evidence="2">
    <location>
        <position position="93"/>
    </location>
</feature>
<evidence type="ECO:0000313" key="2">
    <source>
        <dbReference type="EMBL" id="KAJ4833602.1"/>
    </source>
</evidence>
<comment type="caution">
    <text evidence="2">The sequence shown here is derived from an EMBL/GenBank/DDBJ whole genome shotgun (WGS) entry which is preliminary data.</text>
</comment>
<keyword evidence="3" id="KW-1185">Reference proteome</keyword>